<keyword evidence="4" id="KW-1185">Reference proteome</keyword>
<feature type="compositionally biased region" description="Low complexity" evidence="1">
    <location>
        <begin position="533"/>
        <end position="552"/>
    </location>
</feature>
<feature type="domain" description="AB hydrolase-1" evidence="2">
    <location>
        <begin position="117"/>
        <end position="333"/>
    </location>
</feature>
<feature type="compositionally biased region" description="Polar residues" evidence="1">
    <location>
        <begin position="44"/>
        <end position="59"/>
    </location>
</feature>
<sequence>MRETKLHIPMTTATGETIGIVGVLAQIALPPHNPQEHEPHPIYTSRSTTAPIPPLSSSRYGHRPDISNDPSSSRSSLVEDDPATMQRLRHKDQAFKRRGYPIYPIDKRDTRGLKIAIILHGVLAHKDQIYHKQLARALPVDSFRFDFRANGETPGTWSMGNLADDVEDLVAVVNYLRIKLEYTVEIIIGHSRGGLDGFAWFAKHCPDAMPPSLRVPFFVGLSARFNMANIHERDPMYLSAFAKEGFFRWQARVAGQDKELHVYPDQVEQFAAWPTREIALAFPYNTDVLLIHGTADKSVPASDVASYSNILSGVHRRPGSCSVKLIDHADHLFRGFYPQVVEAIVEWLAERSELTKMGLSAAAIRDRETLGLARFNPTHFNQGRTAGPHIWDNNLASGAKGAAVTAGNGGPTQAAVAGAPWLDSSRAGRGGEPAAGAPVTSPFQRYVAASVGGTALQPPASSRVEAQKEGEQQAVKLVKAEGEEDAASMAKKVAANPYMSSPIAQSKIGAGATTAASWQAWPISAPVPPASPDTSTSDKVATSTTAKTASTDQNTSTAAPISFQRAKPRL</sequence>
<dbReference type="OrthoDB" id="9988524at2759"/>
<name>A0A4U7KYD5_9BASI</name>
<comment type="caution">
    <text evidence="3">The sequence shown here is derived from an EMBL/GenBank/DDBJ whole genome shotgun (WGS) entry which is preliminary data.</text>
</comment>
<feature type="compositionally biased region" description="Low complexity" evidence="1">
    <location>
        <begin position="67"/>
        <end position="76"/>
    </location>
</feature>
<protein>
    <recommendedName>
        <fullName evidence="2">AB hydrolase-1 domain-containing protein</fullName>
    </recommendedName>
</protein>
<accession>A0A4U7KYD5</accession>
<dbReference type="InterPro" id="IPR029058">
    <property type="entry name" value="AB_hydrolase_fold"/>
</dbReference>
<evidence type="ECO:0000313" key="3">
    <source>
        <dbReference type="EMBL" id="TKY89287.1"/>
    </source>
</evidence>
<dbReference type="KEGG" id="sgra:EX895_001818"/>
<evidence type="ECO:0000256" key="1">
    <source>
        <dbReference type="SAM" id="MobiDB-lite"/>
    </source>
</evidence>
<dbReference type="Proteomes" id="UP000306050">
    <property type="component" value="Chromosome SGRAM_12"/>
</dbReference>
<dbReference type="Gene3D" id="3.40.50.1820">
    <property type="entry name" value="alpha/beta hydrolase"/>
    <property type="match status" value="1"/>
</dbReference>
<reference evidence="3 4" key="1">
    <citation type="submission" date="2019-05" db="EMBL/GenBank/DDBJ databases">
        <title>Sporisorium graminicola CBS 10092 draft sequencing and annotation.</title>
        <authorList>
            <person name="Solano-Gonzalez S."/>
            <person name="Caddick M.X."/>
            <person name="Darby A."/>
        </authorList>
    </citation>
    <scope>NUCLEOTIDE SEQUENCE [LARGE SCALE GENOMIC DNA]</scope>
    <source>
        <strain evidence="3 4">CBS 10092</strain>
    </source>
</reference>
<feature type="region of interest" description="Disordered" evidence="1">
    <location>
        <begin position="31"/>
        <end position="85"/>
    </location>
</feature>
<dbReference type="PANTHER" id="PTHR42886:SF53">
    <property type="entry name" value="ALPHA_BETA-HYDROLASES SUPERFAMILY PROTEIN"/>
    <property type="match status" value="1"/>
</dbReference>
<feature type="region of interest" description="Disordered" evidence="1">
    <location>
        <begin position="523"/>
        <end position="570"/>
    </location>
</feature>
<gene>
    <name evidence="3" type="ORF">EX895_001818</name>
</gene>
<proteinExistence type="predicted"/>
<evidence type="ECO:0000313" key="4">
    <source>
        <dbReference type="Proteomes" id="UP000306050"/>
    </source>
</evidence>
<dbReference type="GeneID" id="40724713"/>
<dbReference type="PANTHER" id="PTHR42886">
    <property type="entry name" value="RE40534P-RELATED"/>
    <property type="match status" value="1"/>
</dbReference>
<dbReference type="RefSeq" id="XP_029741272.1">
    <property type="nucleotide sequence ID" value="XM_029882417.1"/>
</dbReference>
<dbReference type="Pfam" id="PF12697">
    <property type="entry name" value="Abhydrolase_6"/>
    <property type="match status" value="1"/>
</dbReference>
<dbReference type="SUPFAM" id="SSF53474">
    <property type="entry name" value="alpha/beta-Hydrolases"/>
    <property type="match status" value="1"/>
</dbReference>
<organism evidence="3 4">
    <name type="scientific">Sporisorium graminicola</name>
    <dbReference type="NCBI Taxonomy" id="280036"/>
    <lineage>
        <taxon>Eukaryota</taxon>
        <taxon>Fungi</taxon>
        <taxon>Dikarya</taxon>
        <taxon>Basidiomycota</taxon>
        <taxon>Ustilaginomycotina</taxon>
        <taxon>Ustilaginomycetes</taxon>
        <taxon>Ustilaginales</taxon>
        <taxon>Ustilaginaceae</taxon>
        <taxon>Sporisorium</taxon>
    </lineage>
</organism>
<dbReference type="AlphaFoldDB" id="A0A4U7KYD5"/>
<evidence type="ECO:0000259" key="2">
    <source>
        <dbReference type="Pfam" id="PF12697"/>
    </source>
</evidence>
<dbReference type="InterPro" id="IPR000073">
    <property type="entry name" value="AB_hydrolase_1"/>
</dbReference>
<dbReference type="EMBL" id="SRRM01000005">
    <property type="protein sequence ID" value="TKY89287.1"/>
    <property type="molecule type" value="Genomic_DNA"/>
</dbReference>